<keyword evidence="2" id="KW-1185">Reference proteome</keyword>
<proteinExistence type="predicted"/>
<comment type="caution">
    <text evidence="1">The sequence shown here is derived from an EMBL/GenBank/DDBJ whole genome shotgun (WGS) entry which is preliminary data.</text>
</comment>
<dbReference type="AlphaFoldDB" id="A0A3N0I373"/>
<dbReference type="InterPro" id="IPR013324">
    <property type="entry name" value="RNA_pol_sigma_r3/r4-like"/>
</dbReference>
<dbReference type="EMBL" id="RJQC01000001">
    <property type="protein sequence ID" value="RNM31471.1"/>
    <property type="molecule type" value="Genomic_DNA"/>
</dbReference>
<evidence type="ECO:0000313" key="1">
    <source>
        <dbReference type="EMBL" id="RNM31471.1"/>
    </source>
</evidence>
<name>A0A3N0I373_9FIRM</name>
<dbReference type="RefSeq" id="WP_128519632.1">
    <property type="nucleotide sequence ID" value="NZ_CAUWBR010000020.1"/>
</dbReference>
<organism evidence="1 2">
    <name type="scientific">Absicoccus porci</name>
    <dbReference type="NCBI Taxonomy" id="2486576"/>
    <lineage>
        <taxon>Bacteria</taxon>
        <taxon>Bacillati</taxon>
        <taxon>Bacillota</taxon>
        <taxon>Erysipelotrichia</taxon>
        <taxon>Erysipelotrichales</taxon>
        <taxon>Erysipelotrichaceae</taxon>
        <taxon>Absicoccus</taxon>
    </lineage>
</organism>
<dbReference type="Proteomes" id="UP000276568">
    <property type="component" value="Unassembled WGS sequence"/>
</dbReference>
<dbReference type="SUPFAM" id="SSF88659">
    <property type="entry name" value="Sigma3 and sigma4 domains of RNA polymerase sigma factors"/>
    <property type="match status" value="1"/>
</dbReference>
<protein>
    <submittedName>
        <fullName evidence="1">Sigma-70 family RNA polymerase sigma factor</fullName>
    </submittedName>
</protein>
<accession>A0A3N0I373</accession>
<evidence type="ECO:0000313" key="2">
    <source>
        <dbReference type="Proteomes" id="UP000276568"/>
    </source>
</evidence>
<sequence>MKINIYELIYYCFMNDEEAFSALIEAFRPMTVSIIQHRFHTRNRMDYLPLSDCVLYECLQRCRIDRWQFLKSFYSRALENRLIDAIRMEQTHSIQNYYPVFHLDQSVREDIEHYASDLIADPKMHIHEDVMVHIQKDYLYELMDKNFTKEELDILILKQQGYSTHEIAQQYQYSVRKIRYILRKIKKWVQVH</sequence>
<dbReference type="OrthoDB" id="9789193at2"/>
<gene>
    <name evidence="1" type="ORF">EDX97_02630</name>
</gene>
<reference evidence="1 2" key="1">
    <citation type="submission" date="2018-11" db="EMBL/GenBank/DDBJ databases">
        <title>Clostridium sp. nov., a member of the family Erysipelotrichaceae isolated from pig faeces.</title>
        <authorList>
            <person name="Chang Y.-H."/>
        </authorList>
    </citation>
    <scope>NUCLEOTIDE SEQUENCE [LARGE SCALE GENOMIC DNA]</scope>
    <source>
        <strain evidence="1 2">YH-panp20</strain>
    </source>
</reference>